<dbReference type="Pfam" id="PF07885">
    <property type="entry name" value="Ion_trans_2"/>
    <property type="match status" value="2"/>
</dbReference>
<dbReference type="GO" id="GO:0022841">
    <property type="term" value="F:potassium ion leak channel activity"/>
    <property type="evidence" value="ECO:0007669"/>
    <property type="project" value="TreeGrafter"/>
</dbReference>
<feature type="transmembrane region" description="Helical" evidence="10">
    <location>
        <begin position="119"/>
        <end position="140"/>
    </location>
</feature>
<dbReference type="GO" id="GO:0030322">
    <property type="term" value="P:stabilization of membrane potential"/>
    <property type="evidence" value="ECO:0007669"/>
    <property type="project" value="TreeGrafter"/>
</dbReference>
<protein>
    <recommendedName>
        <fullName evidence="11">Potassium channel domain-containing protein</fullName>
    </recommendedName>
</protein>
<keyword evidence="2 8" id="KW-0813">Transport</keyword>
<dbReference type="PANTHER" id="PTHR11003">
    <property type="entry name" value="POTASSIUM CHANNEL, SUBFAMILY K"/>
    <property type="match status" value="1"/>
</dbReference>
<dbReference type="VEuPathDB" id="VectorBase:SCAU001670"/>
<dbReference type="GO" id="GO:0015271">
    <property type="term" value="F:outward rectifier potassium channel activity"/>
    <property type="evidence" value="ECO:0007669"/>
    <property type="project" value="TreeGrafter"/>
</dbReference>
<evidence type="ECO:0000256" key="6">
    <source>
        <dbReference type="ARBA" id="ARBA00023136"/>
    </source>
</evidence>
<feature type="region of interest" description="Disordered" evidence="9">
    <location>
        <begin position="491"/>
        <end position="559"/>
    </location>
</feature>
<feature type="region of interest" description="Disordered" evidence="9">
    <location>
        <begin position="1"/>
        <end position="47"/>
    </location>
</feature>
<proteinExistence type="inferred from homology"/>
<feature type="compositionally biased region" description="Basic and acidic residues" evidence="9">
    <location>
        <begin position="491"/>
        <end position="500"/>
    </location>
</feature>
<dbReference type="SUPFAM" id="SSF81324">
    <property type="entry name" value="Voltage-gated potassium channels"/>
    <property type="match status" value="2"/>
</dbReference>
<keyword evidence="3 8" id="KW-0812">Transmembrane</keyword>
<evidence type="ECO:0000256" key="5">
    <source>
        <dbReference type="ARBA" id="ARBA00023065"/>
    </source>
</evidence>
<feature type="transmembrane region" description="Helical" evidence="10">
    <location>
        <begin position="251"/>
        <end position="269"/>
    </location>
</feature>
<evidence type="ECO:0000259" key="11">
    <source>
        <dbReference type="Pfam" id="PF07885"/>
    </source>
</evidence>
<dbReference type="GO" id="GO:0005886">
    <property type="term" value="C:plasma membrane"/>
    <property type="evidence" value="ECO:0007669"/>
    <property type="project" value="TreeGrafter"/>
</dbReference>
<feature type="transmembrane region" description="Helical" evidence="10">
    <location>
        <begin position="218"/>
        <end position="239"/>
    </location>
</feature>
<dbReference type="OrthoDB" id="297496at2759"/>
<keyword evidence="13" id="KW-1185">Reference proteome</keyword>
<feature type="domain" description="Potassium channel" evidence="11">
    <location>
        <begin position="371"/>
        <end position="443"/>
    </location>
</feature>
<dbReference type="PANTHER" id="PTHR11003:SF335">
    <property type="entry name" value="POTASSIUM CHANNEL DOMAIN-CONTAINING PROTEIN"/>
    <property type="match status" value="1"/>
</dbReference>
<feature type="compositionally biased region" description="Pro residues" evidence="9">
    <location>
        <begin position="7"/>
        <end position="22"/>
    </location>
</feature>
<evidence type="ECO:0000313" key="12">
    <source>
        <dbReference type="EnsemblMetazoa" id="SCAU001670-PD"/>
    </source>
</evidence>
<comment type="subcellular location">
    <subcellularLocation>
        <location evidence="1">Membrane</location>
        <topology evidence="1">Multi-pass membrane protein</topology>
    </subcellularLocation>
</comment>
<dbReference type="Proteomes" id="UP000095300">
    <property type="component" value="Unassembled WGS sequence"/>
</dbReference>
<feature type="transmembrane region" description="Helical" evidence="10">
    <location>
        <begin position="367"/>
        <end position="386"/>
    </location>
</feature>
<evidence type="ECO:0000256" key="2">
    <source>
        <dbReference type="ARBA" id="ARBA00022448"/>
    </source>
</evidence>
<feature type="transmembrane region" description="Helical" evidence="10">
    <location>
        <begin position="416"/>
        <end position="439"/>
    </location>
</feature>
<evidence type="ECO:0000256" key="9">
    <source>
        <dbReference type="SAM" id="MobiDB-lite"/>
    </source>
</evidence>
<dbReference type="AlphaFoldDB" id="A0A1I8NSP0"/>
<sequence>MSQSTITPPPAPHPPSRFPNRPPRIFIRNPHSNNGSAVGSMPPTAATAAPYTAQTNNTLGANSAAGAPYWPQYANPFAAGNFMAKGFEGFVDFTKSGMSFGEKFTYNMYNKLSKWSKKWFTHIFLLTVVALYTVGGALLFKAVESRQEQTEHINTHDEQKKLFAALKTLAEDHELRKYSPGEFDGKVIRTLRNHQSGVESLLNNNKTMEELAAPTTKWSFWNAMFFCSTIYTTIGYGHITPKTTLGQSLTIAYAIIGIPIFLILLADFGKLFTRIIKFMWGYVRRLYYTGTCRKIRKQQQLRDAMNGVSMVYDAAIRRPSQFFGITAESDVESQMSDINRSSHPETPTSPYPETIVVDDEFNLPISLASLLLITYILLGAFVYHLWEDWTYMESFYFVFISMSTIGFGDLVPDHPIFMMCSIIYLVFGLALTSMFINVVQIKLSDTFKDASAKIGATIGFGVPSELGEEELQTAKTPSDLASVHGSRLGKIDEADNEHSPPPRPLTSILRTNRPNSPEGLDDETIEVEVAPPPLLPRRQVSVESPEPPADKKKKRRFFK</sequence>
<evidence type="ECO:0000256" key="3">
    <source>
        <dbReference type="ARBA" id="ARBA00022692"/>
    </source>
</evidence>
<keyword evidence="4 10" id="KW-1133">Transmembrane helix</keyword>
<accession>A0A1I8NSP0</accession>
<dbReference type="EnsemblMetazoa" id="SCAU001670-RD">
    <property type="protein sequence ID" value="SCAU001670-PD"/>
    <property type="gene ID" value="SCAU001670"/>
</dbReference>
<evidence type="ECO:0000256" key="1">
    <source>
        <dbReference type="ARBA" id="ARBA00004141"/>
    </source>
</evidence>
<organism evidence="12 13">
    <name type="scientific">Stomoxys calcitrans</name>
    <name type="common">Stable fly</name>
    <name type="synonym">Conops calcitrans</name>
    <dbReference type="NCBI Taxonomy" id="35570"/>
    <lineage>
        <taxon>Eukaryota</taxon>
        <taxon>Metazoa</taxon>
        <taxon>Ecdysozoa</taxon>
        <taxon>Arthropoda</taxon>
        <taxon>Hexapoda</taxon>
        <taxon>Insecta</taxon>
        <taxon>Pterygota</taxon>
        <taxon>Neoptera</taxon>
        <taxon>Endopterygota</taxon>
        <taxon>Diptera</taxon>
        <taxon>Brachycera</taxon>
        <taxon>Muscomorpha</taxon>
        <taxon>Muscoidea</taxon>
        <taxon>Muscidae</taxon>
        <taxon>Stomoxys</taxon>
    </lineage>
</organism>
<keyword evidence="5 8" id="KW-0406">Ion transport</keyword>
<evidence type="ECO:0000313" key="13">
    <source>
        <dbReference type="Proteomes" id="UP000095300"/>
    </source>
</evidence>
<gene>
    <name evidence="12" type="primary">106081228</name>
</gene>
<keyword evidence="7 8" id="KW-0407">Ion channel</keyword>
<dbReference type="Gene3D" id="1.10.287.70">
    <property type="match status" value="1"/>
</dbReference>
<dbReference type="InterPro" id="IPR003280">
    <property type="entry name" value="2pore_dom_K_chnl"/>
</dbReference>
<dbReference type="InterPro" id="IPR013099">
    <property type="entry name" value="K_chnl_dom"/>
</dbReference>
<dbReference type="PRINTS" id="PR01333">
    <property type="entry name" value="2POREKCHANEL"/>
</dbReference>
<keyword evidence="6 10" id="KW-0472">Membrane</keyword>
<name>A0A1I8NSP0_STOCA</name>
<evidence type="ECO:0000256" key="8">
    <source>
        <dbReference type="RuleBase" id="RU003857"/>
    </source>
</evidence>
<reference evidence="12" key="1">
    <citation type="submission" date="2020-05" db="UniProtKB">
        <authorList>
            <consortium name="EnsemblMetazoa"/>
        </authorList>
    </citation>
    <scope>IDENTIFICATION</scope>
    <source>
        <strain evidence="12">USDA</strain>
    </source>
</reference>
<evidence type="ECO:0000256" key="10">
    <source>
        <dbReference type="SAM" id="Phobius"/>
    </source>
</evidence>
<feature type="domain" description="Potassium channel" evidence="11">
    <location>
        <begin position="216"/>
        <end position="273"/>
    </location>
</feature>
<comment type="similarity">
    <text evidence="8">Belongs to the two pore domain potassium channel (TC 1.A.1.8) family.</text>
</comment>
<evidence type="ECO:0000256" key="7">
    <source>
        <dbReference type="ARBA" id="ARBA00023303"/>
    </source>
</evidence>
<evidence type="ECO:0000256" key="4">
    <source>
        <dbReference type="ARBA" id="ARBA00022989"/>
    </source>
</evidence>